<proteinExistence type="inferred from homology"/>
<evidence type="ECO:0000256" key="4">
    <source>
        <dbReference type="ARBA" id="ARBA00022833"/>
    </source>
</evidence>
<dbReference type="AlphaFoldDB" id="A0A1N7IR22"/>
<dbReference type="STRING" id="80876.SAMN05421779_101510"/>
<name>A0A1N7IR22_9PROT</name>
<dbReference type="Proteomes" id="UP000185678">
    <property type="component" value="Unassembled WGS sequence"/>
</dbReference>
<dbReference type="CDD" id="cd07363">
    <property type="entry name" value="45_DOPA_Dioxygenase"/>
    <property type="match status" value="1"/>
</dbReference>
<sequence>MSLFPSVFISHGSPAILLEPTPSHHALLGLGASLSEAAGRLPSVIVSVTAHWETAEATVSTAANPPMIYDFWGFPKPLYEAVYPAPGQPEVARRAISLLQQAGVAVRADGQRGYDHGTWIPLALMFPQATIPVVQVSVQSGRNAAHHWAVGRALRALREDGALIIGSGSLTHNLRAVHWGNVDAPAPDWVESFGNWIEDAVVAGEWEKIRDHWHEAPFAARNHPSPEHFLPLLVAAGAGSDQGQGTVLHRGTELGVLRMDAYAFS</sequence>
<dbReference type="SUPFAM" id="SSF53213">
    <property type="entry name" value="LigB-like"/>
    <property type="match status" value="1"/>
</dbReference>
<keyword evidence="8" id="KW-1185">Reference proteome</keyword>
<evidence type="ECO:0000256" key="5">
    <source>
        <dbReference type="ARBA" id="ARBA00023002"/>
    </source>
</evidence>
<dbReference type="GO" id="GO:0008198">
    <property type="term" value="F:ferrous iron binding"/>
    <property type="evidence" value="ECO:0007669"/>
    <property type="project" value="InterPro"/>
</dbReference>
<keyword evidence="3" id="KW-0479">Metal-binding</keyword>
<dbReference type="PANTHER" id="PTHR30096:SF0">
    <property type="entry name" value="4,5-DOPA DIOXYGENASE EXTRADIOL-LIKE PROTEIN"/>
    <property type="match status" value="1"/>
</dbReference>
<comment type="cofactor">
    <cofactor evidence="1">
        <name>Zn(2+)</name>
        <dbReference type="ChEBI" id="CHEBI:29105"/>
    </cofactor>
</comment>
<accession>A0A1N7IR22</accession>
<dbReference type="GO" id="GO:0008270">
    <property type="term" value="F:zinc ion binding"/>
    <property type="evidence" value="ECO:0007669"/>
    <property type="project" value="InterPro"/>
</dbReference>
<keyword evidence="4" id="KW-0862">Zinc</keyword>
<feature type="domain" description="Extradiol ring-cleavage dioxygenase class III enzyme subunit B" evidence="6">
    <location>
        <begin position="7"/>
        <end position="245"/>
    </location>
</feature>
<reference evidence="7 8" key="1">
    <citation type="submission" date="2017-01" db="EMBL/GenBank/DDBJ databases">
        <authorList>
            <person name="Mah S.A."/>
            <person name="Swanson W.J."/>
            <person name="Moy G.W."/>
            <person name="Vacquier V.D."/>
        </authorList>
    </citation>
    <scope>NUCLEOTIDE SEQUENCE [LARGE SCALE GENOMIC DNA]</scope>
    <source>
        <strain evidence="7 8">DSM 11589</strain>
    </source>
</reference>
<dbReference type="Pfam" id="PF02900">
    <property type="entry name" value="LigB"/>
    <property type="match status" value="1"/>
</dbReference>
<dbReference type="OrthoDB" id="9790889at2"/>
<evidence type="ECO:0000313" key="7">
    <source>
        <dbReference type="EMBL" id="SIS39539.1"/>
    </source>
</evidence>
<dbReference type="RefSeq" id="WP_076398564.1">
    <property type="nucleotide sequence ID" value="NZ_FTOA01000001.1"/>
</dbReference>
<evidence type="ECO:0000313" key="8">
    <source>
        <dbReference type="Proteomes" id="UP000185678"/>
    </source>
</evidence>
<evidence type="ECO:0000256" key="1">
    <source>
        <dbReference type="ARBA" id="ARBA00001947"/>
    </source>
</evidence>
<protein>
    <submittedName>
        <fullName evidence="7">4,5-DOPA dioxygenase extradiol</fullName>
    </submittedName>
</protein>
<dbReference type="EMBL" id="FTOA01000001">
    <property type="protein sequence ID" value="SIS39539.1"/>
    <property type="molecule type" value="Genomic_DNA"/>
</dbReference>
<evidence type="ECO:0000259" key="6">
    <source>
        <dbReference type="Pfam" id="PF02900"/>
    </source>
</evidence>
<keyword evidence="5" id="KW-0560">Oxidoreductase</keyword>
<gene>
    <name evidence="7" type="ORF">SAMN05421779_101510</name>
</gene>
<dbReference type="PIRSF" id="PIRSF006157">
    <property type="entry name" value="Doxgns_DODA"/>
    <property type="match status" value="1"/>
</dbReference>
<dbReference type="PANTHER" id="PTHR30096">
    <property type="entry name" value="4,5-DOPA DIOXYGENASE EXTRADIOL-LIKE PROTEIN"/>
    <property type="match status" value="1"/>
</dbReference>
<dbReference type="InterPro" id="IPR004183">
    <property type="entry name" value="Xdiol_dOase_suB"/>
</dbReference>
<organism evidence="7 8">
    <name type="scientific">Insolitispirillum peregrinum</name>
    <dbReference type="NCBI Taxonomy" id="80876"/>
    <lineage>
        <taxon>Bacteria</taxon>
        <taxon>Pseudomonadati</taxon>
        <taxon>Pseudomonadota</taxon>
        <taxon>Alphaproteobacteria</taxon>
        <taxon>Rhodospirillales</taxon>
        <taxon>Novispirillaceae</taxon>
        <taxon>Insolitispirillum</taxon>
    </lineage>
</organism>
<keyword evidence="7" id="KW-0223">Dioxygenase</keyword>
<dbReference type="InterPro" id="IPR014436">
    <property type="entry name" value="Extradiol_dOase_DODA"/>
</dbReference>
<comment type="similarity">
    <text evidence="2">Belongs to the DODA-type extradiol aromatic ring-opening dioxygenase family.</text>
</comment>
<evidence type="ECO:0000256" key="3">
    <source>
        <dbReference type="ARBA" id="ARBA00022723"/>
    </source>
</evidence>
<evidence type="ECO:0000256" key="2">
    <source>
        <dbReference type="ARBA" id="ARBA00007581"/>
    </source>
</evidence>
<dbReference type="Gene3D" id="3.40.830.10">
    <property type="entry name" value="LigB-like"/>
    <property type="match status" value="1"/>
</dbReference>
<dbReference type="GO" id="GO:0016702">
    <property type="term" value="F:oxidoreductase activity, acting on single donors with incorporation of molecular oxygen, incorporation of two atoms of oxygen"/>
    <property type="evidence" value="ECO:0007669"/>
    <property type="project" value="UniProtKB-ARBA"/>
</dbReference>